<sequence>MTRRLRVVFYARYSDDLQRAESIADQFELCRRYAEQQGWDIVGQYDDAAQSGGSRFFRSGFARLLADAEARRFDVVVCESIDRLGRRLADVADFYDRLTFWGVRIHATSLGTEITQMHIGIFGTIAQMTLIDLRSKTRRGQLGRARAGRIPGGLAYGYDVVPQAPGSKDAGERRIRADEAEVVRRIFREYVSGRSARHIARALNEEGVPGPGGRPWIDTTIRGQVDRGTGILNNAIYKGELTWNRCSYVKDPRTGRRVARVNDAQAHEVVAVPALRIIDDATWAAAKARQTEMRIEIGRTEEGQPLNRAHRRVFLLSGLLTCGCCGGGYTITGKDRYGCATRRGRGTCDNGHTITRQHIEARVLGALRERLLTPERVQEFVRAFAEALAADERQSGARRSQLERQQAETERGLQALVRAIENGAWSDTVQKRLAELEARKVEIKAELASVGEPSPAVRLHPNAADIYAAAVADLEAALNDPDIRTEVAEVLRGLVEKIVLTPDADAPDGLAAALHGDLAQILTLAMPVPASTGRPKGSGLGGAGRAGTPVRGSQLSVVAGAGFEPAAFRL</sequence>
<dbReference type="PANTHER" id="PTHR30461:SF23">
    <property type="entry name" value="DNA RECOMBINASE-RELATED"/>
    <property type="match status" value="1"/>
</dbReference>
<evidence type="ECO:0000259" key="2">
    <source>
        <dbReference type="PROSITE" id="PS51737"/>
    </source>
</evidence>
<proteinExistence type="predicted"/>
<dbReference type="PANTHER" id="PTHR30461">
    <property type="entry name" value="DNA-INVERTASE FROM LAMBDOID PROPHAGE"/>
    <property type="match status" value="1"/>
</dbReference>
<dbReference type="Gene3D" id="3.90.1750.20">
    <property type="entry name" value="Putative Large Serine Recombinase, Chain B, Domain 2"/>
    <property type="match status" value="1"/>
</dbReference>
<dbReference type="InterPro" id="IPR025827">
    <property type="entry name" value="Zn_ribbon_recom_dom"/>
</dbReference>
<dbReference type="PROSITE" id="PS51736">
    <property type="entry name" value="RECOMBINASES_3"/>
    <property type="match status" value="1"/>
</dbReference>
<name>A0A2S6NI11_RHOGL</name>
<comment type="caution">
    <text evidence="3">The sequence shown here is derived from an EMBL/GenBank/DDBJ whole genome shotgun (WGS) entry which is preliminary data.</text>
</comment>
<dbReference type="InterPro" id="IPR038109">
    <property type="entry name" value="DNA_bind_recomb_sf"/>
</dbReference>
<dbReference type="InterPro" id="IPR036162">
    <property type="entry name" value="Resolvase-like_N_sf"/>
</dbReference>
<gene>
    <name evidence="3" type="ORF">CCS01_11760</name>
</gene>
<dbReference type="EMBL" id="NHRY01000122">
    <property type="protein sequence ID" value="PPQ34258.1"/>
    <property type="molecule type" value="Genomic_DNA"/>
</dbReference>
<dbReference type="PROSITE" id="PS51737">
    <property type="entry name" value="RECOMBINASE_DNA_BIND"/>
    <property type="match status" value="1"/>
</dbReference>
<protein>
    <recommendedName>
        <fullName evidence="5">Recombinase family protein</fullName>
    </recommendedName>
</protein>
<organism evidence="3 4">
    <name type="scientific">Rhodopila globiformis</name>
    <name type="common">Rhodopseudomonas globiformis</name>
    <dbReference type="NCBI Taxonomy" id="1071"/>
    <lineage>
        <taxon>Bacteria</taxon>
        <taxon>Pseudomonadati</taxon>
        <taxon>Pseudomonadota</taxon>
        <taxon>Alphaproteobacteria</taxon>
        <taxon>Acetobacterales</taxon>
        <taxon>Acetobacteraceae</taxon>
        <taxon>Rhodopila</taxon>
    </lineage>
</organism>
<dbReference type="Pfam" id="PF07508">
    <property type="entry name" value="Recombinase"/>
    <property type="match status" value="1"/>
</dbReference>
<evidence type="ECO:0000313" key="4">
    <source>
        <dbReference type="Proteomes" id="UP000239724"/>
    </source>
</evidence>
<keyword evidence="4" id="KW-1185">Reference proteome</keyword>
<dbReference type="InterPro" id="IPR050639">
    <property type="entry name" value="SSR_resolvase"/>
</dbReference>
<accession>A0A2S6NI11</accession>
<dbReference type="InterPro" id="IPR006119">
    <property type="entry name" value="Resolv_N"/>
</dbReference>
<evidence type="ECO:0008006" key="5">
    <source>
        <dbReference type="Google" id="ProtNLM"/>
    </source>
</evidence>
<dbReference type="Gene3D" id="3.40.50.1390">
    <property type="entry name" value="Resolvase, N-terminal catalytic domain"/>
    <property type="match status" value="1"/>
</dbReference>
<dbReference type="GO" id="GO:0003677">
    <property type="term" value="F:DNA binding"/>
    <property type="evidence" value="ECO:0007669"/>
    <property type="project" value="InterPro"/>
</dbReference>
<dbReference type="CDD" id="cd00338">
    <property type="entry name" value="Ser_Recombinase"/>
    <property type="match status" value="1"/>
</dbReference>
<dbReference type="Pfam" id="PF13408">
    <property type="entry name" value="Zn_ribbon_recom"/>
    <property type="match status" value="1"/>
</dbReference>
<dbReference type="SMART" id="SM00857">
    <property type="entry name" value="Resolvase"/>
    <property type="match status" value="1"/>
</dbReference>
<evidence type="ECO:0000313" key="3">
    <source>
        <dbReference type="EMBL" id="PPQ34258.1"/>
    </source>
</evidence>
<dbReference type="AlphaFoldDB" id="A0A2S6NI11"/>
<feature type="domain" description="Resolvase/invertase-type recombinase catalytic" evidence="1">
    <location>
        <begin position="6"/>
        <end position="156"/>
    </location>
</feature>
<dbReference type="Proteomes" id="UP000239724">
    <property type="component" value="Unassembled WGS sequence"/>
</dbReference>
<dbReference type="InterPro" id="IPR011109">
    <property type="entry name" value="DNA_bind_recombinase_dom"/>
</dbReference>
<dbReference type="SUPFAM" id="SSF53041">
    <property type="entry name" value="Resolvase-like"/>
    <property type="match status" value="1"/>
</dbReference>
<evidence type="ECO:0000259" key="1">
    <source>
        <dbReference type="PROSITE" id="PS51736"/>
    </source>
</evidence>
<dbReference type="OrthoDB" id="9791494at2"/>
<reference evidence="3 4" key="1">
    <citation type="journal article" date="2018" name="Arch. Microbiol.">
        <title>New insights into the metabolic potential of the phototrophic purple bacterium Rhodopila globiformis DSM 161(T) from its draft genome sequence and evidence for a vanadium-dependent nitrogenase.</title>
        <authorList>
            <person name="Imhoff J.F."/>
            <person name="Rahn T."/>
            <person name="Kunzel S."/>
            <person name="Neulinger S.C."/>
        </authorList>
    </citation>
    <scope>NUCLEOTIDE SEQUENCE [LARGE SCALE GENOMIC DNA]</scope>
    <source>
        <strain evidence="3 4">DSM 161</strain>
    </source>
</reference>
<feature type="domain" description="Recombinase" evidence="2">
    <location>
        <begin position="155"/>
        <end position="296"/>
    </location>
</feature>
<dbReference type="GO" id="GO:0000150">
    <property type="term" value="F:DNA strand exchange activity"/>
    <property type="evidence" value="ECO:0007669"/>
    <property type="project" value="InterPro"/>
</dbReference>
<dbReference type="Pfam" id="PF00239">
    <property type="entry name" value="Resolvase"/>
    <property type="match status" value="1"/>
</dbReference>